<comment type="caution">
    <text evidence="2">The sequence shown here is derived from an EMBL/GenBank/DDBJ whole genome shotgun (WGS) entry which is preliminary data.</text>
</comment>
<reference evidence="2 3" key="1">
    <citation type="submission" date="2016-07" db="EMBL/GenBank/DDBJ databases">
        <title>Genomic analysis of zinc-resistant bacterium Mucilaginibacter pedocola TBZ30.</title>
        <authorList>
            <person name="Huang J."/>
            <person name="Tang J."/>
        </authorList>
    </citation>
    <scope>NUCLEOTIDE SEQUENCE [LARGE SCALE GENOMIC DNA]</scope>
    <source>
        <strain evidence="2 3">TBZ30</strain>
    </source>
</reference>
<dbReference type="Pfam" id="PF04940">
    <property type="entry name" value="BLUF"/>
    <property type="match status" value="1"/>
</dbReference>
<feature type="domain" description="BLUF" evidence="1">
    <location>
        <begin position="7"/>
        <end position="78"/>
    </location>
</feature>
<sequence>MAENNIYSLAYTSPATDLLEASDLLHLMEGSARNDQQYKITGVLVRMGSRSMVKLQGRFLQIPEGTEQDVELTHSCIQTAFLITLFSVGDS</sequence>
<evidence type="ECO:0000259" key="1">
    <source>
        <dbReference type="Pfam" id="PF04940"/>
    </source>
</evidence>
<keyword evidence="3" id="KW-1185">Reference proteome</keyword>
<proteinExistence type="predicted"/>
<dbReference type="InterPro" id="IPR007024">
    <property type="entry name" value="BLUF_domain"/>
</dbReference>
<evidence type="ECO:0000313" key="2">
    <source>
        <dbReference type="EMBL" id="OOQ56596.1"/>
    </source>
</evidence>
<dbReference type="AlphaFoldDB" id="A0A1S9P6L7"/>
<accession>A0A1S9P6L7</accession>
<dbReference type="InterPro" id="IPR036046">
    <property type="entry name" value="Acylphosphatase-like_dom_sf"/>
</dbReference>
<gene>
    <name evidence="2" type="ORF">BC343_19395</name>
</gene>
<dbReference type="EMBL" id="MBTF01000039">
    <property type="protein sequence ID" value="OOQ56596.1"/>
    <property type="molecule type" value="Genomic_DNA"/>
</dbReference>
<dbReference type="Gene3D" id="3.30.70.100">
    <property type="match status" value="1"/>
</dbReference>
<protein>
    <recommendedName>
        <fullName evidence="1">BLUF domain-containing protein</fullName>
    </recommendedName>
</protein>
<organism evidence="2 3">
    <name type="scientific">Mucilaginibacter pedocola</name>
    <dbReference type="NCBI Taxonomy" id="1792845"/>
    <lineage>
        <taxon>Bacteria</taxon>
        <taxon>Pseudomonadati</taxon>
        <taxon>Bacteroidota</taxon>
        <taxon>Sphingobacteriia</taxon>
        <taxon>Sphingobacteriales</taxon>
        <taxon>Sphingobacteriaceae</taxon>
        <taxon>Mucilaginibacter</taxon>
    </lineage>
</organism>
<dbReference type="GO" id="GO:0071949">
    <property type="term" value="F:FAD binding"/>
    <property type="evidence" value="ECO:0007669"/>
    <property type="project" value="InterPro"/>
</dbReference>
<dbReference type="STRING" id="1792845.BC343_19395"/>
<name>A0A1S9P6L7_9SPHI</name>
<dbReference type="SUPFAM" id="SSF54975">
    <property type="entry name" value="Acylphosphatase/BLUF domain-like"/>
    <property type="match status" value="1"/>
</dbReference>
<dbReference type="GO" id="GO:0009882">
    <property type="term" value="F:blue light photoreceptor activity"/>
    <property type="evidence" value="ECO:0007669"/>
    <property type="project" value="InterPro"/>
</dbReference>
<evidence type="ECO:0000313" key="3">
    <source>
        <dbReference type="Proteomes" id="UP000189739"/>
    </source>
</evidence>
<dbReference type="Proteomes" id="UP000189739">
    <property type="component" value="Unassembled WGS sequence"/>
</dbReference>